<keyword evidence="2" id="KW-1185">Reference proteome</keyword>
<organism evidence="1 2">
    <name type="scientific">Armillaria borealis</name>
    <dbReference type="NCBI Taxonomy" id="47425"/>
    <lineage>
        <taxon>Eukaryota</taxon>
        <taxon>Fungi</taxon>
        <taxon>Dikarya</taxon>
        <taxon>Basidiomycota</taxon>
        <taxon>Agaricomycotina</taxon>
        <taxon>Agaricomycetes</taxon>
        <taxon>Agaricomycetidae</taxon>
        <taxon>Agaricales</taxon>
        <taxon>Marasmiineae</taxon>
        <taxon>Physalacriaceae</taxon>
        <taxon>Armillaria</taxon>
    </lineage>
</organism>
<reference evidence="1" key="1">
    <citation type="submission" date="2023-06" db="EMBL/GenBank/DDBJ databases">
        <authorList>
            <consortium name="Lawrence Berkeley National Laboratory"/>
            <person name="Ahrendt S."/>
            <person name="Sahu N."/>
            <person name="Indic B."/>
            <person name="Wong-Bajracharya J."/>
            <person name="Merenyi Z."/>
            <person name="Ke H.-M."/>
            <person name="Monk M."/>
            <person name="Kocsube S."/>
            <person name="Drula E."/>
            <person name="Lipzen A."/>
            <person name="Balint B."/>
            <person name="Henrissat B."/>
            <person name="Andreopoulos B."/>
            <person name="Martin F.M."/>
            <person name="Harder C.B."/>
            <person name="Rigling D."/>
            <person name="Ford K.L."/>
            <person name="Foster G.D."/>
            <person name="Pangilinan J."/>
            <person name="Papanicolaou A."/>
            <person name="Barry K."/>
            <person name="LaButti K."/>
            <person name="Viragh M."/>
            <person name="Koriabine M."/>
            <person name="Yan M."/>
            <person name="Riley R."/>
            <person name="Champramary S."/>
            <person name="Plett K.L."/>
            <person name="Tsai I.J."/>
            <person name="Slot J."/>
            <person name="Sipos G."/>
            <person name="Plett J."/>
            <person name="Nagy L.G."/>
            <person name="Grigoriev I.V."/>
        </authorList>
    </citation>
    <scope>NUCLEOTIDE SEQUENCE</scope>
    <source>
        <strain evidence="1">FPL87.14</strain>
    </source>
</reference>
<dbReference type="AlphaFoldDB" id="A0AA39MG24"/>
<comment type="caution">
    <text evidence="1">The sequence shown here is derived from an EMBL/GenBank/DDBJ whole genome shotgun (WGS) entry which is preliminary data.</text>
</comment>
<sequence>MPTDLGLAHRIEDDFKERMNLKAKAQAAIERARQKNEALYVRLSSREEISLPIQTPKNLSLMLLER</sequence>
<name>A0AA39MG24_9AGAR</name>
<protein>
    <submittedName>
        <fullName evidence="1">Uncharacterized protein</fullName>
    </submittedName>
</protein>
<gene>
    <name evidence="1" type="ORF">EV421DRAFT_1910032</name>
</gene>
<dbReference type="Proteomes" id="UP001175226">
    <property type="component" value="Unassembled WGS sequence"/>
</dbReference>
<evidence type="ECO:0000313" key="2">
    <source>
        <dbReference type="Proteomes" id="UP001175226"/>
    </source>
</evidence>
<evidence type="ECO:0000313" key="1">
    <source>
        <dbReference type="EMBL" id="KAK0433531.1"/>
    </source>
</evidence>
<dbReference type="EMBL" id="JAUEPT010000080">
    <property type="protein sequence ID" value="KAK0433531.1"/>
    <property type="molecule type" value="Genomic_DNA"/>
</dbReference>
<accession>A0AA39MG24</accession>
<proteinExistence type="predicted"/>